<protein>
    <recommendedName>
        <fullName evidence="1">Oxidoreductase molybdopterin-binding domain-containing protein</fullName>
    </recommendedName>
</protein>
<organism evidence="2">
    <name type="scientific">marine metagenome</name>
    <dbReference type="NCBI Taxonomy" id="408172"/>
    <lineage>
        <taxon>unclassified sequences</taxon>
        <taxon>metagenomes</taxon>
        <taxon>ecological metagenomes</taxon>
    </lineage>
</organism>
<reference evidence="2" key="1">
    <citation type="submission" date="2018-05" db="EMBL/GenBank/DDBJ databases">
        <authorList>
            <person name="Lanie J.A."/>
            <person name="Ng W.-L."/>
            <person name="Kazmierczak K.M."/>
            <person name="Andrzejewski T.M."/>
            <person name="Davidsen T.M."/>
            <person name="Wayne K.J."/>
            <person name="Tettelin H."/>
            <person name="Glass J.I."/>
            <person name="Rusch D."/>
            <person name="Podicherti R."/>
            <person name="Tsui H.-C.T."/>
            <person name="Winkler M.E."/>
        </authorList>
    </citation>
    <scope>NUCLEOTIDE SEQUENCE</scope>
</reference>
<sequence>MIRHLELPIMPVESRPNWYNLLINGKVPKERVFSAQEILDMPEIIIKGDFFCNDGWMVKDLAWSGIPISQLLKLAEVNRKEVDSIKVCSDGYFKTFDMV</sequence>
<dbReference type="AlphaFoldDB" id="A0A383BE36"/>
<evidence type="ECO:0000259" key="1">
    <source>
        <dbReference type="Pfam" id="PF00174"/>
    </source>
</evidence>
<gene>
    <name evidence="2" type="ORF">METZ01_LOCUS470955</name>
</gene>
<dbReference type="Gene3D" id="3.90.420.10">
    <property type="entry name" value="Oxidoreductase, molybdopterin-binding domain"/>
    <property type="match status" value="1"/>
</dbReference>
<dbReference type="SUPFAM" id="SSF56524">
    <property type="entry name" value="Oxidoreductase molybdopterin-binding domain"/>
    <property type="match status" value="1"/>
</dbReference>
<name>A0A383BE36_9ZZZZ</name>
<evidence type="ECO:0000313" key="2">
    <source>
        <dbReference type="EMBL" id="SVE18101.1"/>
    </source>
</evidence>
<feature type="non-terminal residue" evidence="2">
    <location>
        <position position="99"/>
    </location>
</feature>
<accession>A0A383BE36</accession>
<dbReference type="EMBL" id="UINC01199597">
    <property type="protein sequence ID" value="SVE18101.1"/>
    <property type="molecule type" value="Genomic_DNA"/>
</dbReference>
<dbReference type="InterPro" id="IPR036374">
    <property type="entry name" value="OxRdtase_Mopterin-bd_sf"/>
</dbReference>
<dbReference type="Pfam" id="PF00174">
    <property type="entry name" value="Oxidored_molyb"/>
    <property type="match status" value="1"/>
</dbReference>
<proteinExistence type="predicted"/>
<feature type="domain" description="Oxidoreductase molybdopterin-binding" evidence="1">
    <location>
        <begin position="13"/>
        <end position="87"/>
    </location>
</feature>
<dbReference type="InterPro" id="IPR000572">
    <property type="entry name" value="OxRdtase_Mopterin-bd_dom"/>
</dbReference>